<dbReference type="PANTHER" id="PTHR12993:SF27">
    <property type="entry name" value="N-ACETYL-ALPHA-D-GLUCOSAMINYL L-MALATE DEACETYLASE 2-RELATED"/>
    <property type="match status" value="1"/>
</dbReference>
<evidence type="ECO:0000256" key="1">
    <source>
        <dbReference type="ARBA" id="ARBA00001947"/>
    </source>
</evidence>
<dbReference type="Proteomes" id="UP000243524">
    <property type="component" value="Unassembled WGS sequence"/>
</dbReference>
<organism evidence="2 3">
    <name type="scientific">Halalkalibacillus sediminis</name>
    <dbReference type="NCBI Taxonomy" id="2018042"/>
    <lineage>
        <taxon>Bacteria</taxon>
        <taxon>Bacillati</taxon>
        <taxon>Bacillota</taxon>
        <taxon>Bacilli</taxon>
        <taxon>Bacillales</taxon>
        <taxon>Bacillaceae</taxon>
        <taxon>Halalkalibacillus</taxon>
    </lineage>
</organism>
<dbReference type="GO" id="GO:0016811">
    <property type="term" value="F:hydrolase activity, acting on carbon-nitrogen (but not peptide) bonds, in linear amides"/>
    <property type="evidence" value="ECO:0007669"/>
    <property type="project" value="TreeGrafter"/>
</dbReference>
<dbReference type="PANTHER" id="PTHR12993">
    <property type="entry name" value="N-ACETYLGLUCOSAMINYL-PHOSPHATIDYLINOSITOL DE-N-ACETYLASE-RELATED"/>
    <property type="match status" value="1"/>
</dbReference>
<dbReference type="NCBIfam" id="TIGR04000">
    <property type="entry name" value="thiol_BshB2"/>
    <property type="match status" value="1"/>
</dbReference>
<dbReference type="EMBL" id="PJNH01000002">
    <property type="protein sequence ID" value="PKR78007.1"/>
    <property type="molecule type" value="Genomic_DNA"/>
</dbReference>
<dbReference type="InterPro" id="IPR024078">
    <property type="entry name" value="LmbE-like_dom_sf"/>
</dbReference>
<dbReference type="SUPFAM" id="SSF102588">
    <property type="entry name" value="LmbE-like"/>
    <property type="match status" value="1"/>
</dbReference>
<gene>
    <name evidence="2" type="primary">bshB2</name>
    <name evidence="2" type="ORF">CEY16_08790</name>
</gene>
<dbReference type="AlphaFoldDB" id="A0A2I0QUI8"/>
<protein>
    <submittedName>
        <fullName evidence="2">Bacillithiol biosynthesis deacetylase BshB2</fullName>
    </submittedName>
</protein>
<comment type="cofactor">
    <cofactor evidence="1">
        <name>Zn(2+)</name>
        <dbReference type="ChEBI" id="CHEBI:29105"/>
    </cofactor>
</comment>
<reference evidence="2 3" key="1">
    <citation type="submission" date="2017-06" db="EMBL/GenBank/DDBJ databases">
        <title>the draft geome sequence of Illustriluteabacillus marina B3227.</title>
        <authorList>
            <person name="He R.-H."/>
            <person name="Du Z.-J."/>
        </authorList>
    </citation>
    <scope>NUCLEOTIDE SEQUENCE [LARGE SCALE GENOMIC DNA]</scope>
    <source>
        <strain evidence="2 3">B3227</strain>
    </source>
</reference>
<proteinExistence type="predicted"/>
<evidence type="ECO:0000313" key="2">
    <source>
        <dbReference type="EMBL" id="PKR78007.1"/>
    </source>
</evidence>
<dbReference type="RefSeq" id="WP_101331615.1">
    <property type="nucleotide sequence ID" value="NZ_PJNH01000002.1"/>
</dbReference>
<dbReference type="Gene3D" id="3.40.50.10320">
    <property type="entry name" value="LmbE-like"/>
    <property type="match status" value="1"/>
</dbReference>
<name>A0A2I0QUI8_9BACI</name>
<accession>A0A2I0QUI8</accession>
<comment type="caution">
    <text evidence="2">The sequence shown here is derived from an EMBL/GenBank/DDBJ whole genome shotgun (WGS) entry which is preliminary data.</text>
</comment>
<keyword evidence="3" id="KW-1185">Reference proteome</keyword>
<dbReference type="OrthoDB" id="9790023at2"/>
<dbReference type="InterPro" id="IPR023841">
    <property type="entry name" value="BshB2"/>
</dbReference>
<dbReference type="InterPro" id="IPR003737">
    <property type="entry name" value="GlcNAc_PI_deacetylase-related"/>
</dbReference>
<dbReference type="Pfam" id="PF02585">
    <property type="entry name" value="PIG-L"/>
    <property type="match status" value="1"/>
</dbReference>
<sequence length="229" mass="26087">MNYSEHKHVVVIYPHPDDESFGVAGTVTNFRKAGVPVTYLCGTLGEMGRNMGSPFFANRETLPEIRKKELIDACEVLDMNLEMLGYRDKTLEFEPREEVAENLKNYIEDLGATLVITFYPPFAVHPDHNALGAAAFEAVRKIDREKRPELWANAISNDREEKLGKPEIVIDTEEVFDIKLKALKSHRSQAEGMLSKMNASENFIGEYESALKRLQYEAFHRVDVDKVSY</sequence>
<evidence type="ECO:0000313" key="3">
    <source>
        <dbReference type="Proteomes" id="UP000243524"/>
    </source>
</evidence>